<evidence type="ECO:0000313" key="2">
    <source>
        <dbReference type="EMBL" id="GBF04549.1"/>
    </source>
</evidence>
<dbReference type="EMBL" id="BFAG01000002">
    <property type="protein sequence ID" value="GBF04549.1"/>
    <property type="molecule type" value="Genomic_DNA"/>
</dbReference>
<dbReference type="AlphaFoldDB" id="A0A2I9CSE1"/>
<dbReference type="Pfam" id="PF14344">
    <property type="entry name" value="DUF4397"/>
    <property type="match status" value="1"/>
</dbReference>
<protein>
    <recommendedName>
        <fullName evidence="1">DUF4397 domain-containing protein</fullName>
    </recommendedName>
</protein>
<keyword evidence="3" id="KW-1185">Reference proteome</keyword>
<dbReference type="RefSeq" id="WP_103128055.1">
    <property type="nucleotide sequence ID" value="NZ_BFAG01000002.1"/>
</dbReference>
<dbReference type="OrthoDB" id="67384at2"/>
<dbReference type="InterPro" id="IPR025510">
    <property type="entry name" value="DUF4397"/>
</dbReference>
<organism evidence="2 3">
    <name type="scientific">Deinococcus aerius</name>
    <dbReference type="NCBI Taxonomy" id="200253"/>
    <lineage>
        <taxon>Bacteria</taxon>
        <taxon>Thermotogati</taxon>
        <taxon>Deinococcota</taxon>
        <taxon>Deinococci</taxon>
        <taxon>Deinococcales</taxon>
        <taxon>Deinococcaceae</taxon>
        <taxon>Deinococcus</taxon>
    </lineage>
</organism>
<sequence>MRHVFIPAALILAAVGAGQVTLQAQGMGGEGANVMLIDGTGRPGAVDVYVDGALVERQMLAGDRPGQLHLTPGTHQVTVKSSDAGTVLASTAVDVQAGRPYALSFQNDWRVIDYTLNVSSGDRAVWRAMNTN</sequence>
<reference evidence="3" key="1">
    <citation type="submission" date="2018-01" db="EMBL/GenBank/DDBJ databases">
        <title>Draft Genome Sequence of the Radioresistant Bacterium Deinococcus aerius TR0125, Isolated from the Higher Atmosphere above Japan.</title>
        <authorList>
            <person name="Satoh K."/>
            <person name="Arai H."/>
            <person name="Sanzen T."/>
            <person name="Kawaguchi Y."/>
            <person name="Hayashi H."/>
            <person name="Yokobori S."/>
            <person name="Yamagishi A."/>
            <person name="Oono Y."/>
            <person name="Narumi I."/>
        </authorList>
    </citation>
    <scope>NUCLEOTIDE SEQUENCE [LARGE SCALE GENOMIC DNA]</scope>
    <source>
        <strain evidence="3">TR0125</strain>
    </source>
</reference>
<evidence type="ECO:0000259" key="1">
    <source>
        <dbReference type="Pfam" id="PF14344"/>
    </source>
</evidence>
<gene>
    <name evidence="2" type="ORF">DAERI_020146</name>
</gene>
<accession>A0A2I9CSE1</accession>
<dbReference type="Proteomes" id="UP000236569">
    <property type="component" value="Unassembled WGS sequence"/>
</dbReference>
<comment type="caution">
    <text evidence="2">The sequence shown here is derived from an EMBL/GenBank/DDBJ whole genome shotgun (WGS) entry which is preliminary data.</text>
</comment>
<name>A0A2I9CSE1_9DEIO</name>
<proteinExistence type="predicted"/>
<feature type="domain" description="DUF4397" evidence="1">
    <location>
        <begin position="33"/>
        <end position="105"/>
    </location>
</feature>
<evidence type="ECO:0000313" key="3">
    <source>
        <dbReference type="Proteomes" id="UP000236569"/>
    </source>
</evidence>